<dbReference type="GO" id="GO:0046914">
    <property type="term" value="F:transition metal ion binding"/>
    <property type="evidence" value="ECO:0007669"/>
    <property type="project" value="InterPro"/>
</dbReference>
<comment type="caution">
    <text evidence="1">The sequence shown here is derived from an EMBL/GenBank/DDBJ whole genome shotgun (WGS) entry which is preliminary data.</text>
</comment>
<dbReference type="Proteomes" id="UP000252415">
    <property type="component" value="Unassembled WGS sequence"/>
</dbReference>
<gene>
    <name evidence="1" type="ORF">DFP97_112204</name>
</gene>
<dbReference type="SUPFAM" id="SSF56209">
    <property type="entry name" value="Nitrile hydratase alpha chain"/>
    <property type="match status" value="1"/>
</dbReference>
<name>A0A368VR19_9BACL</name>
<proteinExistence type="predicted"/>
<dbReference type="InterPro" id="IPR036648">
    <property type="entry name" value="CN_Hdrase_a/SCN_Hdrase_g_sf"/>
</dbReference>
<protein>
    <submittedName>
        <fullName evidence="1">Putative ribosomally synthesized peptide</fullName>
    </submittedName>
</protein>
<dbReference type="Gene3D" id="3.90.330.10">
    <property type="entry name" value="Nitrile hydratase alpha /Thiocyanate hydrolase gamma"/>
    <property type="match status" value="2"/>
</dbReference>
<accession>A0A368VR19</accession>
<dbReference type="EMBL" id="QPJD01000012">
    <property type="protein sequence ID" value="RCW44338.1"/>
    <property type="molecule type" value="Genomic_DNA"/>
</dbReference>
<dbReference type="AlphaFoldDB" id="A0A368VR19"/>
<reference evidence="1 2" key="1">
    <citation type="submission" date="2018-07" db="EMBL/GenBank/DDBJ databases">
        <title>Genomic Encyclopedia of Type Strains, Phase III (KMG-III): the genomes of soil and plant-associated and newly described type strains.</title>
        <authorList>
            <person name="Whitman W."/>
        </authorList>
    </citation>
    <scope>NUCLEOTIDE SEQUENCE [LARGE SCALE GENOMIC DNA]</scope>
    <source>
        <strain evidence="1 2">CECT 7506</strain>
    </source>
</reference>
<dbReference type="NCBIfam" id="TIGR03793">
    <property type="entry name" value="leader_NHLP"/>
    <property type="match status" value="1"/>
</dbReference>
<sequence length="83" mass="9116">MIIVSAEQTLKDQIIQKAWEDAEFKKQLLANPKAAVKDAFGIEIPDTIEVEAVEETANKYYLVIPQSPADAASINNVNGAAWE</sequence>
<evidence type="ECO:0000313" key="2">
    <source>
        <dbReference type="Proteomes" id="UP000252415"/>
    </source>
</evidence>
<dbReference type="GO" id="GO:0003824">
    <property type="term" value="F:catalytic activity"/>
    <property type="evidence" value="ECO:0007669"/>
    <property type="project" value="InterPro"/>
</dbReference>
<evidence type="ECO:0000313" key="1">
    <source>
        <dbReference type="EMBL" id="RCW44338.1"/>
    </source>
</evidence>
<keyword evidence="2" id="KW-1185">Reference proteome</keyword>
<organism evidence="1 2">
    <name type="scientific">Paenibacillus prosopidis</name>
    <dbReference type="NCBI Taxonomy" id="630520"/>
    <lineage>
        <taxon>Bacteria</taxon>
        <taxon>Bacillati</taxon>
        <taxon>Bacillota</taxon>
        <taxon>Bacilli</taxon>
        <taxon>Bacillales</taxon>
        <taxon>Paenibacillaceae</taxon>
        <taxon>Paenibacillus</taxon>
    </lineage>
</organism>
<dbReference type="InterPro" id="IPR022513">
    <property type="entry name" value="TOMM_pelo"/>
</dbReference>